<dbReference type="EMBL" id="BKAJ01000296">
    <property type="protein sequence ID" value="GEP62050.1"/>
    <property type="molecule type" value="Genomic_DNA"/>
</dbReference>
<sequence length="44" mass="4791">MLYTTGYTRNAIVHNGVVDADARLLIKPFTLEQLSAAVRTAIDA</sequence>
<accession>A0A512NSX3</accession>
<protein>
    <recommendedName>
        <fullName evidence="3">Response regulatory domain-containing protein</fullName>
    </recommendedName>
</protein>
<keyword evidence="2" id="KW-1185">Reference proteome</keyword>
<dbReference type="AlphaFoldDB" id="A0A512NSX3"/>
<evidence type="ECO:0008006" key="3">
    <source>
        <dbReference type="Google" id="ProtNLM"/>
    </source>
</evidence>
<comment type="caution">
    <text evidence="1">The sequence shown here is derived from an EMBL/GenBank/DDBJ whole genome shotgun (WGS) entry which is preliminary data.</text>
</comment>
<gene>
    <name evidence="1" type="ORF">RSO01_92160</name>
</gene>
<name>A0A512NSX3_9HYPH</name>
<reference evidence="1 2" key="1">
    <citation type="submission" date="2019-07" db="EMBL/GenBank/DDBJ databases">
        <title>Whole genome shotgun sequence of Reyranella soli NBRC 108950.</title>
        <authorList>
            <person name="Hosoyama A."/>
            <person name="Uohara A."/>
            <person name="Ohji S."/>
            <person name="Ichikawa N."/>
        </authorList>
    </citation>
    <scope>NUCLEOTIDE SEQUENCE [LARGE SCALE GENOMIC DNA]</scope>
    <source>
        <strain evidence="1 2">NBRC 108950</strain>
    </source>
</reference>
<evidence type="ECO:0000313" key="2">
    <source>
        <dbReference type="Proteomes" id="UP000321058"/>
    </source>
</evidence>
<dbReference type="RefSeq" id="WP_281291657.1">
    <property type="nucleotide sequence ID" value="NZ_BKAJ01000296.1"/>
</dbReference>
<proteinExistence type="predicted"/>
<organism evidence="1 2">
    <name type="scientific">Reyranella soli</name>
    <dbReference type="NCBI Taxonomy" id="1230389"/>
    <lineage>
        <taxon>Bacteria</taxon>
        <taxon>Pseudomonadati</taxon>
        <taxon>Pseudomonadota</taxon>
        <taxon>Alphaproteobacteria</taxon>
        <taxon>Hyphomicrobiales</taxon>
        <taxon>Reyranellaceae</taxon>
        <taxon>Reyranella</taxon>
    </lineage>
</organism>
<dbReference type="Proteomes" id="UP000321058">
    <property type="component" value="Unassembled WGS sequence"/>
</dbReference>
<evidence type="ECO:0000313" key="1">
    <source>
        <dbReference type="EMBL" id="GEP62050.1"/>
    </source>
</evidence>